<evidence type="ECO:0000256" key="3">
    <source>
        <dbReference type="ARBA" id="ARBA00022553"/>
    </source>
</evidence>
<feature type="domain" description="Carrier" evidence="4">
    <location>
        <begin position="8"/>
        <end position="82"/>
    </location>
</feature>
<dbReference type="Gene3D" id="3.30.559.10">
    <property type="entry name" value="Chloramphenicol acetyltransferase-like domain"/>
    <property type="match status" value="1"/>
</dbReference>
<dbReference type="Gene3D" id="3.30.559.30">
    <property type="entry name" value="Nonribosomal peptide synthetase, condensation domain"/>
    <property type="match status" value="1"/>
</dbReference>
<dbReference type="PROSITE" id="PS50075">
    <property type="entry name" value="CARRIER"/>
    <property type="match status" value="1"/>
</dbReference>
<dbReference type="RefSeq" id="WP_167488526.1">
    <property type="nucleotide sequence ID" value="NZ_CP046173.1"/>
</dbReference>
<dbReference type="Gene3D" id="1.10.1200.10">
    <property type="entry name" value="ACP-like"/>
    <property type="match status" value="1"/>
</dbReference>
<gene>
    <name evidence="5" type="ORF">F6W96_25800</name>
</gene>
<dbReference type="InterPro" id="IPR023213">
    <property type="entry name" value="CAT-like_dom_sf"/>
</dbReference>
<dbReference type="GO" id="GO:0008610">
    <property type="term" value="P:lipid biosynthetic process"/>
    <property type="evidence" value="ECO:0007669"/>
    <property type="project" value="UniProtKB-ARBA"/>
</dbReference>
<dbReference type="GO" id="GO:0005737">
    <property type="term" value="C:cytoplasm"/>
    <property type="evidence" value="ECO:0007669"/>
    <property type="project" value="TreeGrafter"/>
</dbReference>
<proteinExistence type="predicted"/>
<dbReference type="SUPFAM" id="SSF52777">
    <property type="entry name" value="CoA-dependent acyltransferases"/>
    <property type="match status" value="2"/>
</dbReference>
<dbReference type="AlphaFoldDB" id="A0A6G9Z6T1"/>
<name>A0A6G9Z6T1_9NOCA</name>
<dbReference type="InterPro" id="IPR036736">
    <property type="entry name" value="ACP-like_sf"/>
</dbReference>
<dbReference type="GO" id="GO:0003824">
    <property type="term" value="F:catalytic activity"/>
    <property type="evidence" value="ECO:0007669"/>
    <property type="project" value="InterPro"/>
</dbReference>
<dbReference type="PANTHER" id="PTHR45527">
    <property type="entry name" value="NONRIBOSOMAL PEPTIDE SYNTHETASE"/>
    <property type="match status" value="1"/>
</dbReference>
<dbReference type="PROSITE" id="PS00012">
    <property type="entry name" value="PHOSPHOPANTETHEINE"/>
    <property type="match status" value="1"/>
</dbReference>
<organism evidence="5 6">
    <name type="scientific">Nocardia terpenica</name>
    <dbReference type="NCBI Taxonomy" id="455432"/>
    <lineage>
        <taxon>Bacteria</taxon>
        <taxon>Bacillati</taxon>
        <taxon>Actinomycetota</taxon>
        <taxon>Actinomycetes</taxon>
        <taxon>Mycobacteriales</taxon>
        <taxon>Nocardiaceae</taxon>
        <taxon>Nocardia</taxon>
    </lineage>
</organism>
<dbReference type="Proteomes" id="UP000500953">
    <property type="component" value="Chromosome"/>
</dbReference>
<evidence type="ECO:0000256" key="1">
    <source>
        <dbReference type="ARBA" id="ARBA00001957"/>
    </source>
</evidence>
<sequence>MTPVGGRGADTDTERRLAVLWRDVLGIDDVPVDANFFALGGNSIAVIRMASAARRSGLPVTPRMVFTHQTIESLARVVADPAPVGDTEPVVTGSPVVNATERHMLGTLHDNPSIPGLYRMQSILPLPFPIDPDCFVTAWRGLVHRHERLRTGFRRAGDGTWMRVVAEEFDPPIDLLDWRDRDSGAIADDLTAHLERERSGPVDVATPPLWRVWLVRGPDTWWMGQVQCYLVADGWSNLMLLDELLALYSAALAGRQAELPPVPRIDDLGGEDIGGDTAFWRARLTGAHPSRVAEAPGRLGPSCFRRIAGRLESSIGAALRARAAEHGHTFSTLVCTGWALLVASRLGRMDVTVGVVSAGRDHAIDGIERAVGLFIAALPVRIEIDPGEPLAAVFERFQLARVEGAEHTSVETSALQRMGADDGPLFDSVLVVANYPISPALHALQGHGPTHQGTDGSGGTRNQTEFAVRLDITDDDEPRFALSYYRDRISDADARRLLDDYLALLGVIARTPAAVTSHVLSFPQPTDGDHR</sequence>
<dbReference type="PANTHER" id="PTHR45527:SF1">
    <property type="entry name" value="FATTY ACID SYNTHASE"/>
    <property type="match status" value="1"/>
</dbReference>
<keyword evidence="3" id="KW-0597">Phosphoprotein</keyword>
<dbReference type="InterPro" id="IPR001242">
    <property type="entry name" value="Condensation_dom"/>
</dbReference>
<evidence type="ECO:0000256" key="2">
    <source>
        <dbReference type="ARBA" id="ARBA00022450"/>
    </source>
</evidence>
<accession>A0A6G9Z6T1</accession>
<dbReference type="InterPro" id="IPR020806">
    <property type="entry name" value="PKS_PP-bd"/>
</dbReference>
<dbReference type="SMART" id="SM00823">
    <property type="entry name" value="PKS_PP"/>
    <property type="match status" value="1"/>
</dbReference>
<dbReference type="GO" id="GO:0031177">
    <property type="term" value="F:phosphopantetheine binding"/>
    <property type="evidence" value="ECO:0007669"/>
    <property type="project" value="InterPro"/>
</dbReference>
<protein>
    <recommendedName>
        <fullName evidence="4">Carrier domain-containing protein</fullName>
    </recommendedName>
</protein>
<dbReference type="Pfam" id="PF00668">
    <property type="entry name" value="Condensation"/>
    <property type="match status" value="1"/>
</dbReference>
<evidence type="ECO:0000313" key="6">
    <source>
        <dbReference type="Proteomes" id="UP000500953"/>
    </source>
</evidence>
<dbReference type="GO" id="GO:0044550">
    <property type="term" value="P:secondary metabolite biosynthetic process"/>
    <property type="evidence" value="ECO:0007669"/>
    <property type="project" value="TreeGrafter"/>
</dbReference>
<evidence type="ECO:0000259" key="4">
    <source>
        <dbReference type="PROSITE" id="PS50075"/>
    </source>
</evidence>
<reference evidence="5 6" key="1">
    <citation type="journal article" date="2019" name="ACS Chem. Biol.">
        <title>Identification and Mobilization of a Cryptic Antibiotic Biosynthesis Gene Locus from a Human-Pathogenic Nocardia Isolate.</title>
        <authorList>
            <person name="Herisse M."/>
            <person name="Ishida K."/>
            <person name="Porter J.L."/>
            <person name="Howden B."/>
            <person name="Hertweck C."/>
            <person name="Stinear T.P."/>
            <person name="Pidot S.J."/>
        </authorList>
    </citation>
    <scope>NUCLEOTIDE SEQUENCE [LARGE SCALE GENOMIC DNA]</scope>
    <source>
        <strain evidence="5 6">AUSMDU00012715</strain>
    </source>
</reference>
<dbReference type="InterPro" id="IPR006162">
    <property type="entry name" value="Ppantetheine_attach_site"/>
</dbReference>
<dbReference type="EMBL" id="CP046173">
    <property type="protein sequence ID" value="QIS21228.1"/>
    <property type="molecule type" value="Genomic_DNA"/>
</dbReference>
<evidence type="ECO:0000313" key="5">
    <source>
        <dbReference type="EMBL" id="QIS21228.1"/>
    </source>
</evidence>
<keyword evidence="2" id="KW-0596">Phosphopantetheine</keyword>
<dbReference type="InterPro" id="IPR009081">
    <property type="entry name" value="PP-bd_ACP"/>
</dbReference>
<dbReference type="GO" id="GO:0043041">
    <property type="term" value="P:amino acid activation for nonribosomal peptide biosynthetic process"/>
    <property type="evidence" value="ECO:0007669"/>
    <property type="project" value="TreeGrafter"/>
</dbReference>
<dbReference type="SUPFAM" id="SSF47336">
    <property type="entry name" value="ACP-like"/>
    <property type="match status" value="1"/>
</dbReference>
<dbReference type="Pfam" id="PF00550">
    <property type="entry name" value="PP-binding"/>
    <property type="match status" value="1"/>
</dbReference>
<comment type="cofactor">
    <cofactor evidence="1">
        <name>pantetheine 4'-phosphate</name>
        <dbReference type="ChEBI" id="CHEBI:47942"/>
    </cofactor>
</comment>